<dbReference type="SUPFAM" id="SSF47240">
    <property type="entry name" value="Ferritin-like"/>
    <property type="match status" value="1"/>
</dbReference>
<name>E5XUY6_SEGRC</name>
<evidence type="ECO:0000313" key="2">
    <source>
        <dbReference type="Proteomes" id="UP000004816"/>
    </source>
</evidence>
<reference evidence="1 2" key="1">
    <citation type="journal article" date="2011" name="Stand. Genomic Sci.">
        <title>High quality draft genome sequence of Segniliparus rugosus CDC 945(T)= (ATCC BAA-974(T)).</title>
        <authorList>
            <person name="Earl A.M."/>
            <person name="Desjardins C.A."/>
            <person name="Fitzgerald M.G."/>
            <person name="Arachchi H.M."/>
            <person name="Zeng Q."/>
            <person name="Mehta T."/>
            <person name="Griggs A."/>
            <person name="Birren B.W."/>
            <person name="Toney N.C."/>
            <person name="Carr J."/>
            <person name="Posey J."/>
            <person name="Butler W.R."/>
        </authorList>
    </citation>
    <scope>NUCLEOTIDE SEQUENCE [LARGE SCALE GENOMIC DNA]</scope>
    <source>
        <strain evidence="2">ATCC BAA-974 / DSM 45345 / CCUG 50838 / CIP 108380 / JCM 13579 / CDC 945</strain>
    </source>
</reference>
<comment type="caution">
    <text evidence="1">The sequence shown here is derived from an EMBL/GenBank/DDBJ whole genome shotgun (WGS) entry which is preliminary data.</text>
</comment>
<dbReference type="HOGENOM" id="CLU_053126_0_0_11"/>
<evidence type="ECO:0008006" key="3">
    <source>
        <dbReference type="Google" id="ProtNLM"/>
    </source>
</evidence>
<proteinExistence type="predicted"/>
<protein>
    <recommendedName>
        <fullName evidence="3">p-aminobenzoate N-oxygenase AurF</fullName>
    </recommendedName>
</protein>
<keyword evidence="2" id="KW-1185">Reference proteome</keyword>
<dbReference type="InterPro" id="IPR009078">
    <property type="entry name" value="Ferritin-like_SF"/>
</dbReference>
<dbReference type="GO" id="GO:0016491">
    <property type="term" value="F:oxidoreductase activity"/>
    <property type="evidence" value="ECO:0007669"/>
    <property type="project" value="InterPro"/>
</dbReference>
<accession>E5XUY6</accession>
<gene>
    <name evidence="1" type="ORF">HMPREF9336_03308</name>
</gene>
<dbReference type="AlphaFoldDB" id="E5XUY6"/>
<dbReference type="eggNOG" id="COG3396">
    <property type="taxonomic scope" value="Bacteria"/>
</dbReference>
<dbReference type="Pfam" id="PF11583">
    <property type="entry name" value="AurF"/>
    <property type="match status" value="1"/>
</dbReference>
<dbReference type="Proteomes" id="UP000004816">
    <property type="component" value="Unassembled WGS sequence"/>
</dbReference>
<dbReference type="RefSeq" id="WP_007472217.1">
    <property type="nucleotide sequence ID" value="NZ_KI391953.1"/>
</dbReference>
<evidence type="ECO:0000313" key="1">
    <source>
        <dbReference type="EMBL" id="EFV11822.1"/>
    </source>
</evidence>
<dbReference type="InterPro" id="IPR012348">
    <property type="entry name" value="RNR-like"/>
</dbReference>
<dbReference type="EMBL" id="ACZI02000001">
    <property type="protein sequence ID" value="EFV11822.1"/>
    <property type="molecule type" value="Genomic_DNA"/>
</dbReference>
<sequence>MSNGSQELSATIPRGAAGLEKRAVVNPELAAERRLQASADRYYDPEIDVDWDMPAQEGKWWGSRKFSFFTGTKLWERLTPEQRHEVIRHESGSLMITGILFEAALGVALYRDLMHTKIVDNRARYLLTEIGEEARHSTMFARIVEKMNEGAVRPVRSFLPKALLTIVPSGASLIVPGPMLYAAALMSEETFDQVQRSLVGDPDVQPHIRFAMRIHVIEESRHMAFAKEEIARGMRESGPLTRFLTRMTIANSTLVLPVLGVLNTGMYRAAGIHPVRGVMGLFFGKRYGEVVKSLYGPIARYCYSTGLIEGSLVRLVWRLSRALPDDVKAQMRDEKRVRAAA</sequence>
<dbReference type="Gene3D" id="1.10.620.20">
    <property type="entry name" value="Ribonucleotide Reductase, subunit A"/>
    <property type="match status" value="1"/>
</dbReference>
<organism evidence="1 2">
    <name type="scientific">Segniliparus rugosus (strain ATCC BAA-974 / DSM 45345 / CCUG 50838 / CIP 108380 / JCM 13579 / CDC 945)</name>
    <dbReference type="NCBI Taxonomy" id="679197"/>
    <lineage>
        <taxon>Bacteria</taxon>
        <taxon>Bacillati</taxon>
        <taxon>Actinomycetota</taxon>
        <taxon>Actinomycetes</taxon>
        <taxon>Mycobacteriales</taxon>
        <taxon>Segniliparaceae</taxon>
        <taxon>Segniliparus</taxon>
    </lineage>
</organism>
<dbReference type="InterPro" id="IPR025859">
    <property type="entry name" value="AurF/CmlI"/>
</dbReference>
<dbReference type="STRING" id="679197.HMPREF9336_03308"/>